<proteinExistence type="inferred from homology"/>
<evidence type="ECO:0000256" key="2">
    <source>
        <dbReference type="ARBA" id="ARBA00022801"/>
    </source>
</evidence>
<dbReference type="Gene3D" id="3.90.1070.10">
    <property type="match status" value="1"/>
</dbReference>
<dbReference type="InterPro" id="IPR036412">
    <property type="entry name" value="HAD-like_sf"/>
</dbReference>
<dbReference type="AlphaFoldDB" id="A0A0W8FCU2"/>
<dbReference type="NCBIfam" id="NF002245">
    <property type="entry name" value="PRK01158.1"/>
    <property type="match status" value="1"/>
</dbReference>
<name>A0A0W8FCU2_9ZZZZ</name>
<accession>A0A0W8FCU2</accession>
<dbReference type="Pfam" id="PF08282">
    <property type="entry name" value="Hydrolase_3"/>
    <property type="match status" value="2"/>
</dbReference>
<dbReference type="InterPro" id="IPR023214">
    <property type="entry name" value="HAD_sf"/>
</dbReference>
<evidence type="ECO:0000256" key="1">
    <source>
        <dbReference type="ARBA" id="ARBA00022723"/>
    </source>
</evidence>
<dbReference type="EMBL" id="LNQE01001369">
    <property type="protein sequence ID" value="KUG18700.1"/>
    <property type="molecule type" value="Genomic_DNA"/>
</dbReference>
<evidence type="ECO:0000313" key="5">
    <source>
        <dbReference type="EMBL" id="KUG18700.1"/>
    </source>
</evidence>
<keyword evidence="3" id="KW-0460">Magnesium</keyword>
<dbReference type="EC" id="3.1.3.18" evidence="5"/>
<dbReference type="PANTHER" id="PTHR10000">
    <property type="entry name" value="PHOSPHOSERINE PHOSPHATASE"/>
    <property type="match status" value="1"/>
</dbReference>
<dbReference type="GO" id="GO:0005829">
    <property type="term" value="C:cytosol"/>
    <property type="evidence" value="ECO:0007669"/>
    <property type="project" value="TreeGrafter"/>
</dbReference>
<dbReference type="InterPro" id="IPR006382">
    <property type="entry name" value="PGPase"/>
</dbReference>
<comment type="caution">
    <text evidence="5">The sequence shown here is derived from an EMBL/GenBank/DDBJ whole genome shotgun (WGS) entry which is preliminary data.</text>
</comment>
<sequence>MIKAIAVDIDGTLTDMNRVLCPESLLAIKRLFVPVILSTGNTHCFSRTVSVILGTPRIFIAENGGVLSYSEDELEILADQQVCEDAFLRLSEEFILKKYDSSRHKYRFTDVILERNFDLGALARRADELGLPVDIVDTAFAVHIKDRRVNKGTGLTRIAQHLNLDPMDFAAIGDSMSDRPMFEVAGFRASVGNGRPGLKEISDYVAKKDFGEGFAEIVDYMIEEEMLSDSL</sequence>
<gene>
    <name evidence="5" type="ORF">ASZ90_011628</name>
</gene>
<reference evidence="5" key="1">
    <citation type="journal article" date="2015" name="Proc. Natl. Acad. Sci. U.S.A.">
        <title>Networks of energetic and metabolic interactions define dynamics in microbial communities.</title>
        <authorList>
            <person name="Embree M."/>
            <person name="Liu J.K."/>
            <person name="Al-Bassam M.M."/>
            <person name="Zengler K."/>
        </authorList>
    </citation>
    <scope>NUCLEOTIDE SEQUENCE</scope>
</reference>
<dbReference type="NCBIfam" id="TIGR01482">
    <property type="entry name" value="SPP-subfamily"/>
    <property type="match status" value="1"/>
</dbReference>
<protein>
    <submittedName>
        <fullName evidence="5">Phosphoglycolate phosphatase, archaeal type</fullName>
        <ecNumber evidence="5">3.1.3.18</ecNumber>
    </submittedName>
</protein>
<dbReference type="GO" id="GO:0000287">
    <property type="term" value="F:magnesium ion binding"/>
    <property type="evidence" value="ECO:0007669"/>
    <property type="project" value="InterPro"/>
</dbReference>
<keyword evidence="2 5" id="KW-0378">Hydrolase</keyword>
<dbReference type="GO" id="GO:0008967">
    <property type="term" value="F:phosphoglycolate phosphatase activity"/>
    <property type="evidence" value="ECO:0007669"/>
    <property type="project" value="UniProtKB-EC"/>
</dbReference>
<dbReference type="HAMAP" id="MF_01419">
    <property type="entry name" value="GPH_hydrolase_arch"/>
    <property type="match status" value="1"/>
</dbReference>
<dbReference type="Gene3D" id="3.40.50.1000">
    <property type="entry name" value="HAD superfamily/HAD-like"/>
    <property type="match status" value="1"/>
</dbReference>
<keyword evidence="4" id="KW-0119">Carbohydrate metabolism</keyword>
<dbReference type="CDD" id="cd07514">
    <property type="entry name" value="HAD_Pase"/>
    <property type="match status" value="1"/>
</dbReference>
<evidence type="ECO:0000256" key="3">
    <source>
        <dbReference type="ARBA" id="ARBA00022842"/>
    </source>
</evidence>
<dbReference type="SUPFAM" id="SSF56784">
    <property type="entry name" value="HAD-like"/>
    <property type="match status" value="1"/>
</dbReference>
<organism evidence="5">
    <name type="scientific">hydrocarbon metagenome</name>
    <dbReference type="NCBI Taxonomy" id="938273"/>
    <lineage>
        <taxon>unclassified sequences</taxon>
        <taxon>metagenomes</taxon>
        <taxon>ecological metagenomes</taxon>
    </lineage>
</organism>
<evidence type="ECO:0000256" key="4">
    <source>
        <dbReference type="ARBA" id="ARBA00023277"/>
    </source>
</evidence>
<keyword evidence="1" id="KW-0479">Metal-binding</keyword>
<dbReference type="PANTHER" id="PTHR10000:SF8">
    <property type="entry name" value="HAD SUPERFAMILY HYDROLASE-LIKE, TYPE 3"/>
    <property type="match status" value="1"/>
</dbReference>
<dbReference type="NCBIfam" id="TIGR01487">
    <property type="entry name" value="Pglycolate_arch"/>
    <property type="match status" value="1"/>
</dbReference>